<dbReference type="PANTHER" id="PTHR39560">
    <property type="entry name" value="PROTEIN ADENYLYLTRANSFERASE FIC-RELATED"/>
    <property type="match status" value="1"/>
</dbReference>
<comment type="catalytic activity">
    <reaction evidence="7">
        <text>L-tyrosyl-[protein] + ATP = O-(5'-adenylyl)-L-tyrosyl-[protein] + diphosphate</text>
        <dbReference type="Rhea" id="RHEA:54288"/>
        <dbReference type="Rhea" id="RHEA-COMP:10136"/>
        <dbReference type="Rhea" id="RHEA-COMP:13846"/>
        <dbReference type="ChEBI" id="CHEBI:30616"/>
        <dbReference type="ChEBI" id="CHEBI:33019"/>
        <dbReference type="ChEBI" id="CHEBI:46858"/>
        <dbReference type="ChEBI" id="CHEBI:83624"/>
        <dbReference type="EC" id="2.7.7.108"/>
    </reaction>
</comment>
<keyword evidence="10" id="KW-1185">Reference proteome</keyword>
<dbReference type="GO" id="GO:0005524">
    <property type="term" value="F:ATP binding"/>
    <property type="evidence" value="ECO:0007669"/>
    <property type="project" value="UniProtKB-KW"/>
</dbReference>
<dbReference type="InterPro" id="IPR036597">
    <property type="entry name" value="Fido-like_dom_sf"/>
</dbReference>
<keyword evidence="2" id="KW-0548">Nucleotidyltransferase</keyword>
<dbReference type="PANTHER" id="PTHR39560:SF1">
    <property type="entry name" value="PROTEIN ADENYLYLTRANSFERASE FIC-RELATED"/>
    <property type="match status" value="1"/>
</dbReference>
<evidence type="ECO:0000256" key="5">
    <source>
        <dbReference type="ARBA" id="ARBA00034531"/>
    </source>
</evidence>
<protein>
    <recommendedName>
        <fullName evidence="5">protein adenylyltransferase</fullName>
        <ecNumber evidence="5">2.7.7.108</ecNumber>
    </recommendedName>
</protein>
<evidence type="ECO:0000256" key="1">
    <source>
        <dbReference type="ARBA" id="ARBA00022679"/>
    </source>
</evidence>
<evidence type="ECO:0000256" key="7">
    <source>
        <dbReference type="ARBA" id="ARBA00048696"/>
    </source>
</evidence>
<comment type="caution">
    <text evidence="9">The sequence shown here is derived from an EMBL/GenBank/DDBJ whole genome shotgun (WGS) entry which is preliminary data.</text>
</comment>
<dbReference type="CDD" id="cd11586">
    <property type="entry name" value="VbhA_like"/>
    <property type="match status" value="1"/>
</dbReference>
<dbReference type="Gene3D" id="1.10.3290.10">
    <property type="entry name" value="Fido-like domain"/>
    <property type="match status" value="1"/>
</dbReference>
<proteinExistence type="predicted"/>
<dbReference type="PROSITE" id="PS51459">
    <property type="entry name" value="FIDO"/>
    <property type="match status" value="1"/>
</dbReference>
<dbReference type="SUPFAM" id="SSF140931">
    <property type="entry name" value="Fic-like"/>
    <property type="match status" value="1"/>
</dbReference>
<keyword evidence="4" id="KW-0067">ATP-binding</keyword>
<dbReference type="GO" id="GO:0051302">
    <property type="term" value="P:regulation of cell division"/>
    <property type="evidence" value="ECO:0007669"/>
    <property type="project" value="TreeGrafter"/>
</dbReference>
<organism evidence="9 10">
    <name type="scientific">Segatella hominis</name>
    <dbReference type="NCBI Taxonomy" id="2518605"/>
    <lineage>
        <taxon>Bacteria</taxon>
        <taxon>Pseudomonadati</taxon>
        <taxon>Bacteroidota</taxon>
        <taxon>Bacteroidia</taxon>
        <taxon>Bacteroidales</taxon>
        <taxon>Prevotellaceae</taxon>
        <taxon>Segatella</taxon>
    </lineage>
</organism>
<dbReference type="GeneID" id="302993977"/>
<dbReference type="OrthoDB" id="9814400at2"/>
<dbReference type="Pfam" id="PF02661">
    <property type="entry name" value="Fic"/>
    <property type="match status" value="1"/>
</dbReference>
<evidence type="ECO:0000256" key="2">
    <source>
        <dbReference type="ARBA" id="ARBA00022695"/>
    </source>
</evidence>
<evidence type="ECO:0000256" key="6">
    <source>
        <dbReference type="ARBA" id="ARBA00047939"/>
    </source>
</evidence>
<dbReference type="EC" id="2.7.7.108" evidence="5"/>
<dbReference type="Proteomes" id="UP000297872">
    <property type="component" value="Unassembled WGS sequence"/>
</dbReference>
<reference evidence="9 10" key="1">
    <citation type="submission" date="2019-02" db="EMBL/GenBank/DDBJ databases">
        <title>Draft Genome Sequence of the Prevotella sp. BCRC 81118, Isolated from Human Feces.</title>
        <authorList>
            <person name="Huang C.-H."/>
        </authorList>
    </citation>
    <scope>NUCLEOTIDE SEQUENCE [LARGE SCALE GENOMIC DNA]</scope>
    <source>
        <strain evidence="9 10">BCRC 81118</strain>
    </source>
</reference>
<evidence type="ECO:0000256" key="3">
    <source>
        <dbReference type="ARBA" id="ARBA00022741"/>
    </source>
</evidence>
<keyword evidence="1" id="KW-0808">Transferase</keyword>
<dbReference type="AlphaFoldDB" id="A0A4Y8VUL3"/>
<feature type="domain" description="Fido" evidence="8">
    <location>
        <begin position="107"/>
        <end position="260"/>
    </location>
</feature>
<dbReference type="InterPro" id="IPR003812">
    <property type="entry name" value="Fido"/>
</dbReference>
<dbReference type="GO" id="GO:0070733">
    <property type="term" value="F:AMPylase activity"/>
    <property type="evidence" value="ECO:0007669"/>
    <property type="project" value="UniProtKB-EC"/>
</dbReference>
<dbReference type="InterPro" id="IPR033788">
    <property type="entry name" value="VbhA-like"/>
</dbReference>
<name>A0A4Y8VUL3_9BACT</name>
<sequence>MNKDNFKDFASFDEYLRQGEPSQKESAENWKTAIGLQAVDGLQPSAYLIDVAKRNIEGEITLDETRKLIDSYYQSKTVRTPKDKDEEEADKVSANIAKILASKTFAFNTNGYVSLHRRIFEGVFKHAGEIRQYDISKKEWVLEGDSVNYLNWEDLRRALDWDIEQEKNFSYKGLTDDEKIEHIAKFVSGIWQIHAFREGNTRTTAIFTIQYLRSLGYEVNNEMFAKHSWYFRNALVRANYRNIQKGIDYSPIYLVRFFRNLLLKDGWVLKNRYLHIQPTDEWKVQPRIGTPQVPRKLSSSTPQVPHKFSQHVETLILSFNDEYMTSAEIMGAIGLKDRKSFSELYLNAALSEKAIERKYPNTPRHPRQQYRMTELAKTWKEWNEKKE</sequence>
<evidence type="ECO:0000313" key="9">
    <source>
        <dbReference type="EMBL" id="TFH84292.1"/>
    </source>
</evidence>
<evidence type="ECO:0000259" key="8">
    <source>
        <dbReference type="PROSITE" id="PS51459"/>
    </source>
</evidence>
<accession>A0A4Y8VUL3</accession>
<dbReference type="InterPro" id="IPR049514">
    <property type="entry name" value="Fic-like_C"/>
</dbReference>
<dbReference type="RefSeq" id="WP_134842531.1">
    <property type="nucleotide sequence ID" value="NZ_SGVY01000003.1"/>
</dbReference>
<comment type="catalytic activity">
    <reaction evidence="6">
        <text>L-threonyl-[protein] + ATP = 3-O-(5'-adenylyl)-L-threonyl-[protein] + diphosphate</text>
        <dbReference type="Rhea" id="RHEA:54292"/>
        <dbReference type="Rhea" id="RHEA-COMP:11060"/>
        <dbReference type="Rhea" id="RHEA-COMP:13847"/>
        <dbReference type="ChEBI" id="CHEBI:30013"/>
        <dbReference type="ChEBI" id="CHEBI:30616"/>
        <dbReference type="ChEBI" id="CHEBI:33019"/>
        <dbReference type="ChEBI" id="CHEBI:138113"/>
        <dbReference type="EC" id="2.7.7.108"/>
    </reaction>
</comment>
<evidence type="ECO:0000256" key="4">
    <source>
        <dbReference type="ARBA" id="ARBA00022840"/>
    </source>
</evidence>
<dbReference type="EMBL" id="SGVY01000003">
    <property type="protein sequence ID" value="TFH84292.1"/>
    <property type="molecule type" value="Genomic_DNA"/>
</dbReference>
<keyword evidence="3" id="KW-0547">Nucleotide-binding</keyword>
<evidence type="ECO:0000313" key="10">
    <source>
        <dbReference type="Proteomes" id="UP000297872"/>
    </source>
</evidence>
<gene>
    <name evidence="9" type="ORF">EXN75_01545</name>
</gene>
<dbReference type="Pfam" id="PF21247">
    <property type="entry name" value="Fic-like_C"/>
    <property type="match status" value="1"/>
</dbReference>